<dbReference type="PANTHER" id="PTHR47843:SF5">
    <property type="entry name" value="BTB_POZ DOMAIN PROTEIN"/>
    <property type="match status" value="1"/>
</dbReference>
<comment type="caution">
    <text evidence="3">The sequence shown here is derived from an EMBL/GenBank/DDBJ whole genome shotgun (WGS) entry which is preliminary data.</text>
</comment>
<feature type="domain" description="BTB" evidence="2">
    <location>
        <begin position="15"/>
        <end position="84"/>
    </location>
</feature>
<keyword evidence="4" id="KW-1185">Reference proteome</keyword>
<protein>
    <recommendedName>
        <fullName evidence="2">BTB domain-containing protein</fullName>
    </recommendedName>
</protein>
<dbReference type="Gene3D" id="3.30.710.10">
    <property type="entry name" value="Potassium Channel Kv1.1, Chain A"/>
    <property type="match status" value="1"/>
</dbReference>
<dbReference type="AlphaFoldDB" id="A0AAE0WJK7"/>
<proteinExistence type="predicted"/>
<gene>
    <name evidence="3" type="ORF">LTR78_007251</name>
</gene>
<dbReference type="Pfam" id="PF00651">
    <property type="entry name" value="BTB"/>
    <property type="match status" value="1"/>
</dbReference>
<name>A0AAE0WJK7_9PEZI</name>
<dbReference type="InterPro" id="IPR000210">
    <property type="entry name" value="BTB/POZ_dom"/>
</dbReference>
<dbReference type="PANTHER" id="PTHR47843">
    <property type="entry name" value="BTB DOMAIN-CONTAINING PROTEIN-RELATED"/>
    <property type="match status" value="1"/>
</dbReference>
<dbReference type="EMBL" id="JAUTXT010000029">
    <property type="protein sequence ID" value="KAK3672898.1"/>
    <property type="molecule type" value="Genomic_DNA"/>
</dbReference>
<dbReference type="Proteomes" id="UP001274830">
    <property type="component" value="Unassembled WGS sequence"/>
</dbReference>
<dbReference type="PROSITE" id="PS50097">
    <property type="entry name" value="BTB"/>
    <property type="match status" value="1"/>
</dbReference>
<keyword evidence="1" id="KW-0175">Coiled coil</keyword>
<dbReference type="CDD" id="cd18186">
    <property type="entry name" value="BTB_POZ_ZBTB_KLHL-like"/>
    <property type="match status" value="1"/>
</dbReference>
<dbReference type="SUPFAM" id="SSF54695">
    <property type="entry name" value="POZ domain"/>
    <property type="match status" value="1"/>
</dbReference>
<feature type="coiled-coil region" evidence="1">
    <location>
        <begin position="223"/>
        <end position="285"/>
    </location>
</feature>
<reference evidence="3" key="1">
    <citation type="submission" date="2023-07" db="EMBL/GenBank/DDBJ databases">
        <title>Black Yeasts Isolated from many extreme environments.</title>
        <authorList>
            <person name="Coleine C."/>
            <person name="Stajich J.E."/>
            <person name="Selbmann L."/>
        </authorList>
    </citation>
    <scope>NUCLEOTIDE SEQUENCE</scope>
    <source>
        <strain evidence="3">CCFEE 5485</strain>
    </source>
</reference>
<evidence type="ECO:0000256" key="1">
    <source>
        <dbReference type="SAM" id="Coils"/>
    </source>
</evidence>
<evidence type="ECO:0000259" key="2">
    <source>
        <dbReference type="PROSITE" id="PS50097"/>
    </source>
</evidence>
<evidence type="ECO:0000313" key="4">
    <source>
        <dbReference type="Proteomes" id="UP001274830"/>
    </source>
</evidence>
<evidence type="ECO:0000313" key="3">
    <source>
        <dbReference type="EMBL" id="KAK3672898.1"/>
    </source>
</evidence>
<sequence length="408" mass="45618">MPGHREGPSIDGKWTDLEIRCQDRTFRVHRAVVCSKSAVLAEQCEVITEAAHGNANVIEHHAFDAQTVEYMLRWMYEEDYSLAVDSAADDHSISMSSSDECSSQLVIIDPAEPKAKGDALSHVHVYAIARFYQLPKLLDLALEKFACADTIQQLDNFPGVLCEVYKHTTSVEDPLQLEAKLLNEEGTVESLRDQVRIKTGEVGTFELQLKESAGEQATQSRQLAQLTRDLETREDAFSAIKQELTSSNRALQMSNSVSQVKQEQAEAAIQKLKQTNEKYKAAANEASYLKQLSQQQAKEIERFITADQNVAASTAQVFASQAKVMEGAANLFTAKSMENAAKAVEQKLQDIIEDAVCRSMEWEECRNGACMYDIGTFLDWDDRSGSNRHAVMLRCGNCRCRHYDPLFS</sequence>
<dbReference type="InterPro" id="IPR011333">
    <property type="entry name" value="SKP1/BTB/POZ_sf"/>
</dbReference>
<accession>A0AAE0WJK7</accession>
<organism evidence="3 4">
    <name type="scientific">Recurvomyces mirabilis</name>
    <dbReference type="NCBI Taxonomy" id="574656"/>
    <lineage>
        <taxon>Eukaryota</taxon>
        <taxon>Fungi</taxon>
        <taxon>Dikarya</taxon>
        <taxon>Ascomycota</taxon>
        <taxon>Pezizomycotina</taxon>
        <taxon>Dothideomycetes</taxon>
        <taxon>Dothideomycetidae</taxon>
        <taxon>Mycosphaerellales</taxon>
        <taxon>Teratosphaeriaceae</taxon>
        <taxon>Recurvomyces</taxon>
    </lineage>
</organism>